<dbReference type="EMBL" id="CP006939">
    <property type="protein sequence ID" value="AHC15258.1"/>
    <property type="molecule type" value="Genomic_DNA"/>
</dbReference>
<dbReference type="HOGENOM" id="CLU_1916148_0_0_12"/>
<dbReference type="STRING" id="1307761.L21SP2_1885"/>
<dbReference type="eggNOG" id="ENOG50338KM">
    <property type="taxonomic scope" value="Bacteria"/>
</dbReference>
<proteinExistence type="predicted"/>
<feature type="compositionally biased region" description="Basic and acidic residues" evidence="1">
    <location>
        <begin position="32"/>
        <end position="41"/>
    </location>
</feature>
<evidence type="ECO:0000313" key="3">
    <source>
        <dbReference type="Proteomes" id="UP000018680"/>
    </source>
</evidence>
<name>V5WHG8_9SPIO</name>
<evidence type="ECO:0000256" key="1">
    <source>
        <dbReference type="SAM" id="MobiDB-lite"/>
    </source>
</evidence>
<dbReference type="RefSeq" id="WP_024268175.1">
    <property type="nucleotide sequence ID" value="NC_023035.1"/>
</dbReference>
<reference evidence="2 3" key="1">
    <citation type="journal article" date="2015" name="Stand. Genomic Sci.">
        <title>Complete genome sequence and description of Salinispira pacifica gen. nov., sp. nov., a novel spirochaete isolated form a hypersaline microbial mat.</title>
        <authorList>
            <person name="Ben Hania W."/>
            <person name="Joseph M."/>
            <person name="Schumann P."/>
            <person name="Bunk B."/>
            <person name="Fiebig A."/>
            <person name="Sproer C."/>
            <person name="Klenk H.P."/>
            <person name="Fardeau M.L."/>
            <person name="Spring S."/>
        </authorList>
    </citation>
    <scope>NUCLEOTIDE SEQUENCE [LARGE SCALE GENOMIC DNA]</scope>
    <source>
        <strain evidence="2 3">L21-RPul-D2</strain>
    </source>
</reference>
<dbReference type="KEGG" id="slr:L21SP2_1885"/>
<keyword evidence="3" id="KW-1185">Reference proteome</keyword>
<gene>
    <name evidence="2" type="ORF">L21SP2_1885</name>
</gene>
<dbReference type="AlphaFoldDB" id="V5WHG8"/>
<dbReference type="Proteomes" id="UP000018680">
    <property type="component" value="Chromosome"/>
</dbReference>
<feature type="region of interest" description="Disordered" evidence="1">
    <location>
        <begin position="32"/>
        <end position="53"/>
    </location>
</feature>
<accession>V5WHG8</accession>
<protein>
    <submittedName>
        <fullName evidence="2">Uncharacterized protein</fullName>
    </submittedName>
</protein>
<sequence length="132" mass="15458">MYHPKMNEFNKRMKVMFDEVDDYLEDSYGEKLRIHPNRPERGTTSNKAHDGVFNVGPQFTPGYGSEYGRGYVVDLQISTISKLDDEQRRRIEDDLQRILNEKIPVHFPERELEVKRDLRGLKIVGNFNLGAM</sequence>
<evidence type="ECO:0000313" key="2">
    <source>
        <dbReference type="EMBL" id="AHC15258.1"/>
    </source>
</evidence>
<dbReference type="OrthoDB" id="350508at2"/>
<organism evidence="2 3">
    <name type="scientific">Salinispira pacifica</name>
    <dbReference type="NCBI Taxonomy" id="1307761"/>
    <lineage>
        <taxon>Bacteria</taxon>
        <taxon>Pseudomonadati</taxon>
        <taxon>Spirochaetota</taxon>
        <taxon>Spirochaetia</taxon>
        <taxon>Spirochaetales</taxon>
        <taxon>Spirochaetaceae</taxon>
        <taxon>Salinispira</taxon>
    </lineage>
</organism>